<accession>A0ABQ9GCA1</accession>
<dbReference type="Proteomes" id="UP001159363">
    <property type="component" value="Chromosome 12"/>
</dbReference>
<evidence type="ECO:0000313" key="4">
    <source>
        <dbReference type="Proteomes" id="UP001159363"/>
    </source>
</evidence>
<feature type="transmembrane region" description="Helical" evidence="2">
    <location>
        <begin position="157"/>
        <end position="174"/>
    </location>
</feature>
<keyword evidence="2" id="KW-1133">Transmembrane helix</keyword>
<keyword evidence="2" id="KW-0812">Transmembrane</keyword>
<keyword evidence="2" id="KW-0472">Membrane</keyword>
<reference evidence="3 4" key="1">
    <citation type="submission" date="2023-02" db="EMBL/GenBank/DDBJ databases">
        <title>LHISI_Scaffold_Assembly.</title>
        <authorList>
            <person name="Stuart O.P."/>
            <person name="Cleave R."/>
            <person name="Magrath M.J.L."/>
            <person name="Mikheyev A.S."/>
        </authorList>
    </citation>
    <scope>NUCLEOTIDE SEQUENCE [LARGE SCALE GENOMIC DNA]</scope>
    <source>
        <strain evidence="3">Daus_M_001</strain>
        <tissue evidence="3">Leg muscle</tissue>
    </source>
</reference>
<name>A0ABQ9GCA1_9NEOP</name>
<protein>
    <submittedName>
        <fullName evidence="3">Uncharacterized protein</fullName>
    </submittedName>
</protein>
<organism evidence="3 4">
    <name type="scientific">Dryococelus australis</name>
    <dbReference type="NCBI Taxonomy" id="614101"/>
    <lineage>
        <taxon>Eukaryota</taxon>
        <taxon>Metazoa</taxon>
        <taxon>Ecdysozoa</taxon>
        <taxon>Arthropoda</taxon>
        <taxon>Hexapoda</taxon>
        <taxon>Insecta</taxon>
        <taxon>Pterygota</taxon>
        <taxon>Neoptera</taxon>
        <taxon>Polyneoptera</taxon>
        <taxon>Phasmatodea</taxon>
        <taxon>Verophasmatodea</taxon>
        <taxon>Anareolatae</taxon>
        <taxon>Phasmatidae</taxon>
        <taxon>Eurycanthinae</taxon>
        <taxon>Dryococelus</taxon>
    </lineage>
</organism>
<sequence>MEQRRNPRENPPTSGIVRLDPHVRKSGSHPAGNAVMLGRGKREIPEEARRPATSSGTVIPTCESPGATPLELGLGSPRWDASSLPTTPPPPPPRKRKGGEFPRVSVGVGVWKGRGMAPSLIGSGGGWAHLVEAVIDDRTRTSLSYSLGDGLMRKGDAPSVTLAFIGALFGILVLDY</sequence>
<evidence type="ECO:0000256" key="2">
    <source>
        <dbReference type="SAM" id="Phobius"/>
    </source>
</evidence>
<comment type="caution">
    <text evidence="3">The sequence shown here is derived from an EMBL/GenBank/DDBJ whole genome shotgun (WGS) entry which is preliminary data.</text>
</comment>
<proteinExistence type="predicted"/>
<gene>
    <name evidence="3" type="ORF">PR048_028907</name>
</gene>
<dbReference type="EMBL" id="JARBHB010000013">
    <property type="protein sequence ID" value="KAJ8869898.1"/>
    <property type="molecule type" value="Genomic_DNA"/>
</dbReference>
<feature type="region of interest" description="Disordered" evidence="1">
    <location>
        <begin position="1"/>
        <end position="101"/>
    </location>
</feature>
<evidence type="ECO:0000256" key="1">
    <source>
        <dbReference type="SAM" id="MobiDB-lite"/>
    </source>
</evidence>
<keyword evidence="4" id="KW-1185">Reference proteome</keyword>
<feature type="compositionally biased region" description="Basic and acidic residues" evidence="1">
    <location>
        <begin position="40"/>
        <end position="50"/>
    </location>
</feature>
<evidence type="ECO:0000313" key="3">
    <source>
        <dbReference type="EMBL" id="KAJ8869898.1"/>
    </source>
</evidence>